<keyword evidence="13 21" id="KW-1133">Transmembrane helix</keyword>
<evidence type="ECO:0000256" key="15">
    <source>
        <dbReference type="ARBA" id="ARBA00023136"/>
    </source>
</evidence>
<comment type="pathway">
    <text evidence="4">Protein modification; protein ubiquitination.</text>
</comment>
<feature type="compositionally biased region" description="Low complexity" evidence="20">
    <location>
        <begin position="49"/>
        <end position="72"/>
    </location>
</feature>
<evidence type="ECO:0000256" key="11">
    <source>
        <dbReference type="ARBA" id="ARBA00022787"/>
    </source>
</evidence>
<keyword evidence="14" id="KW-0496">Mitochondrion</keyword>
<comment type="catalytic activity">
    <reaction evidence="1">
        <text>S-ubiquitinyl-[E2 ubiquitin-conjugating enzyme]-L-cysteine + [acceptor protein]-L-lysine = [E2 ubiquitin-conjugating enzyme]-L-cysteine + N(6)-ubiquitinyl-[acceptor protein]-L-lysine.</text>
        <dbReference type="EC" id="2.3.2.27"/>
    </reaction>
</comment>
<feature type="transmembrane region" description="Helical" evidence="21">
    <location>
        <begin position="188"/>
        <end position="208"/>
    </location>
</feature>
<evidence type="ECO:0000313" key="24">
    <source>
        <dbReference type="Proteomes" id="UP000094527"/>
    </source>
</evidence>
<evidence type="ECO:0000259" key="22">
    <source>
        <dbReference type="PROSITE" id="PS51292"/>
    </source>
</evidence>
<keyword evidence="15 21" id="KW-0472">Membrane</keyword>
<feature type="domain" description="RING-CH-type" evidence="22">
    <location>
        <begin position="95"/>
        <end position="164"/>
    </location>
</feature>
<evidence type="ECO:0000256" key="10">
    <source>
        <dbReference type="ARBA" id="ARBA00022786"/>
    </source>
</evidence>
<organism evidence="23 24">
    <name type="scientific">Orchesella cincta</name>
    <name type="common">Springtail</name>
    <name type="synonym">Podura cincta</name>
    <dbReference type="NCBI Taxonomy" id="48709"/>
    <lineage>
        <taxon>Eukaryota</taxon>
        <taxon>Metazoa</taxon>
        <taxon>Ecdysozoa</taxon>
        <taxon>Arthropoda</taxon>
        <taxon>Hexapoda</taxon>
        <taxon>Collembola</taxon>
        <taxon>Entomobryomorpha</taxon>
        <taxon>Entomobryoidea</taxon>
        <taxon>Orchesellidae</taxon>
        <taxon>Orchesellinae</taxon>
        <taxon>Orchesella</taxon>
    </lineage>
</organism>
<dbReference type="OrthoDB" id="5817083at2759"/>
<feature type="region of interest" description="Disordered" evidence="20">
    <location>
        <begin position="1"/>
        <end position="91"/>
    </location>
</feature>
<gene>
    <name evidence="23" type="ORF">Ocin01_08662</name>
</gene>
<name>A0A1D2MY98_ORCCI</name>
<dbReference type="InterPro" id="IPR013083">
    <property type="entry name" value="Znf_RING/FYVE/PHD"/>
</dbReference>
<keyword evidence="11" id="KW-1000">Mitochondrion outer membrane</keyword>
<evidence type="ECO:0000256" key="1">
    <source>
        <dbReference type="ARBA" id="ARBA00000900"/>
    </source>
</evidence>
<keyword evidence="10" id="KW-0833">Ubl conjugation pathway</keyword>
<evidence type="ECO:0000256" key="17">
    <source>
        <dbReference type="ARBA" id="ARBA00043044"/>
    </source>
</evidence>
<evidence type="ECO:0000256" key="21">
    <source>
        <dbReference type="SAM" id="Phobius"/>
    </source>
</evidence>
<sequence length="398" mass="43341">MNPSECGSEEKEKVELQEYIMSSLRDLTDTRSSGAPSPRSGGGQGQPNGGSSMPSLASAISNSSSTANSAGDVRGGGGDNNGTGTSVPIPPVVDHYDENKRYCWVCFATDEDDETAKWVKPCRCRGTTKWVHQACIKRWIDEKQKGNTAAKVACPQCNTEYYILYPRQGLLVIIMDSVDALISRVCPFVAAGIVVGSIYWTAVTYGAISTMQILGHKEGLSLMEQADPLVLLVGLPTIPVMLILGKMIRWEDQVLRFVRKHSGKLPLFRHILPSSSTPSMIERVSQDLPPLSDPVSATRILCGALLLPTVATVLGKCLFENVRSNFRRAFLGGVVFITIKGVLRIYHKQQQHIRQLERKILDFSDHPPQPEPSATTATNTTTRASRPSSSSGTGSSRH</sequence>
<keyword evidence="8" id="KW-0479">Metal-binding</keyword>
<evidence type="ECO:0000256" key="8">
    <source>
        <dbReference type="ARBA" id="ARBA00022723"/>
    </source>
</evidence>
<dbReference type="GO" id="GO:0061630">
    <property type="term" value="F:ubiquitin protein ligase activity"/>
    <property type="evidence" value="ECO:0007669"/>
    <property type="project" value="UniProtKB-EC"/>
</dbReference>
<dbReference type="OMA" id="KRYCWVC"/>
<dbReference type="Proteomes" id="UP000094527">
    <property type="component" value="Unassembled WGS sequence"/>
</dbReference>
<dbReference type="SMART" id="SM00744">
    <property type="entry name" value="RINGv"/>
    <property type="match status" value="1"/>
</dbReference>
<dbReference type="InterPro" id="IPR011016">
    <property type="entry name" value="Znf_RING-CH"/>
</dbReference>
<comment type="subcellular location">
    <subcellularLocation>
        <location evidence="2">Mitochondrion membrane</location>
        <topology evidence="2">Multi-pass membrane protein</topology>
    </subcellularLocation>
    <subcellularLocation>
        <location evidence="3">Mitochondrion outer membrane</location>
    </subcellularLocation>
</comment>
<dbReference type="PANTHER" id="PTHR46283">
    <property type="entry name" value="E3 UBIQUITIN-PROTEIN LIGASE MARCH5"/>
    <property type="match status" value="1"/>
</dbReference>
<dbReference type="EC" id="2.3.2.27" evidence="5"/>
<dbReference type="GO" id="GO:0008270">
    <property type="term" value="F:zinc ion binding"/>
    <property type="evidence" value="ECO:0007669"/>
    <property type="project" value="UniProtKB-KW"/>
</dbReference>
<reference evidence="23 24" key="1">
    <citation type="journal article" date="2016" name="Genome Biol. Evol.">
        <title>Gene Family Evolution Reflects Adaptation to Soil Environmental Stressors in the Genome of the Collembolan Orchesella cincta.</title>
        <authorList>
            <person name="Faddeeva-Vakhrusheva A."/>
            <person name="Derks M.F."/>
            <person name="Anvar S.Y."/>
            <person name="Agamennone V."/>
            <person name="Suring W."/>
            <person name="Smit S."/>
            <person name="van Straalen N.M."/>
            <person name="Roelofs D."/>
        </authorList>
    </citation>
    <scope>NUCLEOTIDE SEQUENCE [LARGE SCALE GENOMIC DNA]</scope>
    <source>
        <tissue evidence="23">Mixed pool</tissue>
    </source>
</reference>
<feature type="compositionally biased region" description="Low complexity" evidence="20">
    <location>
        <begin position="372"/>
        <end position="398"/>
    </location>
</feature>
<proteinExistence type="predicted"/>
<comment type="caution">
    <text evidence="23">The sequence shown here is derived from an EMBL/GenBank/DDBJ whole genome shotgun (WGS) entry which is preliminary data.</text>
</comment>
<accession>A0A1D2MY98</accession>
<dbReference type="STRING" id="48709.A0A1D2MY98"/>
<dbReference type="GO" id="GO:0005741">
    <property type="term" value="C:mitochondrial outer membrane"/>
    <property type="evidence" value="ECO:0007669"/>
    <property type="project" value="UniProtKB-SubCell"/>
</dbReference>
<keyword evidence="24" id="KW-1185">Reference proteome</keyword>
<dbReference type="AlphaFoldDB" id="A0A1D2MY98"/>
<evidence type="ECO:0000256" key="19">
    <source>
        <dbReference type="ARBA" id="ARBA00043231"/>
    </source>
</evidence>
<evidence type="ECO:0000256" key="16">
    <source>
        <dbReference type="ARBA" id="ARBA00040151"/>
    </source>
</evidence>
<evidence type="ECO:0000256" key="5">
    <source>
        <dbReference type="ARBA" id="ARBA00012483"/>
    </source>
</evidence>
<keyword evidence="7 21" id="KW-0812">Transmembrane</keyword>
<evidence type="ECO:0000256" key="2">
    <source>
        <dbReference type="ARBA" id="ARBA00004225"/>
    </source>
</evidence>
<dbReference type="Pfam" id="PF12906">
    <property type="entry name" value="RINGv"/>
    <property type="match status" value="1"/>
</dbReference>
<evidence type="ECO:0000256" key="3">
    <source>
        <dbReference type="ARBA" id="ARBA00004294"/>
    </source>
</evidence>
<evidence type="ECO:0000256" key="12">
    <source>
        <dbReference type="ARBA" id="ARBA00022833"/>
    </source>
</evidence>
<evidence type="ECO:0000256" key="4">
    <source>
        <dbReference type="ARBA" id="ARBA00004906"/>
    </source>
</evidence>
<evidence type="ECO:0000256" key="18">
    <source>
        <dbReference type="ARBA" id="ARBA00043185"/>
    </source>
</evidence>
<evidence type="ECO:0000256" key="13">
    <source>
        <dbReference type="ARBA" id="ARBA00022989"/>
    </source>
</evidence>
<dbReference type="FunFam" id="3.30.40.10:FF:000262">
    <property type="entry name" value="E3 ubiquitin-protein ligase MARCH5"/>
    <property type="match status" value="1"/>
</dbReference>
<feature type="transmembrane region" description="Helical" evidence="21">
    <location>
        <begin position="229"/>
        <end position="248"/>
    </location>
</feature>
<dbReference type="CDD" id="cd16701">
    <property type="entry name" value="RING_CH-C4HC3_MARCH5"/>
    <property type="match status" value="1"/>
</dbReference>
<dbReference type="SUPFAM" id="SSF57850">
    <property type="entry name" value="RING/U-box"/>
    <property type="match status" value="1"/>
</dbReference>
<feature type="region of interest" description="Disordered" evidence="20">
    <location>
        <begin position="363"/>
        <end position="398"/>
    </location>
</feature>
<evidence type="ECO:0000256" key="9">
    <source>
        <dbReference type="ARBA" id="ARBA00022771"/>
    </source>
</evidence>
<protein>
    <recommendedName>
        <fullName evidence="16">E3 ubiquitin-protein ligase MARCHF5</fullName>
        <ecNumber evidence="5">2.3.2.27</ecNumber>
    </recommendedName>
    <alternativeName>
        <fullName evidence="18">Membrane-associated RING finger protein 5</fullName>
    </alternativeName>
    <alternativeName>
        <fullName evidence="17">Membrane-associated RING-CH protein V</fullName>
    </alternativeName>
    <alternativeName>
        <fullName evidence="19">RING-type E3 ubiquitin transferase MARCHF5</fullName>
    </alternativeName>
</protein>
<keyword evidence="12" id="KW-0862">Zinc</keyword>
<keyword evidence="9" id="KW-0863">Zinc-finger</keyword>
<evidence type="ECO:0000256" key="6">
    <source>
        <dbReference type="ARBA" id="ARBA00022679"/>
    </source>
</evidence>
<dbReference type="PROSITE" id="PS51292">
    <property type="entry name" value="ZF_RING_CH"/>
    <property type="match status" value="1"/>
</dbReference>
<dbReference type="EMBL" id="LJIJ01000389">
    <property type="protein sequence ID" value="ODM98016.1"/>
    <property type="molecule type" value="Genomic_DNA"/>
</dbReference>
<evidence type="ECO:0000256" key="7">
    <source>
        <dbReference type="ARBA" id="ARBA00022692"/>
    </source>
</evidence>
<evidence type="ECO:0000256" key="20">
    <source>
        <dbReference type="SAM" id="MobiDB-lite"/>
    </source>
</evidence>
<keyword evidence="6" id="KW-0808">Transferase</keyword>
<evidence type="ECO:0000256" key="14">
    <source>
        <dbReference type="ARBA" id="ARBA00023128"/>
    </source>
</evidence>
<evidence type="ECO:0000313" key="23">
    <source>
        <dbReference type="EMBL" id="ODM98016.1"/>
    </source>
</evidence>
<dbReference type="Gene3D" id="3.30.40.10">
    <property type="entry name" value="Zinc/RING finger domain, C3HC4 (zinc finger)"/>
    <property type="match status" value="1"/>
</dbReference>